<reference evidence="1" key="1">
    <citation type="submission" date="2023-09" db="UniProtKB">
        <authorList>
            <consortium name="Ensembl"/>
        </authorList>
    </citation>
    <scope>IDENTIFICATION</scope>
</reference>
<protein>
    <submittedName>
        <fullName evidence="1">Uncharacterized protein</fullName>
    </submittedName>
</protein>
<sequence>MPCETHNVEKQNFCNNIEGHSIDIPKKRMSNFINKNLKFKKSPKQLSMIPPSVCWNVASWVLVPSLLI</sequence>
<dbReference type="AlphaFoldDB" id="A0A8C0XEN1"/>
<proteinExistence type="predicted"/>
<dbReference type="Ensembl" id="ENSCCNT00000031470.1">
    <property type="protein sequence ID" value="ENSCCNP00000024693.1"/>
    <property type="gene ID" value="ENSCCNG00000024173.1"/>
</dbReference>
<organism evidence="1">
    <name type="scientific">Castor canadensis</name>
    <name type="common">American beaver</name>
    <dbReference type="NCBI Taxonomy" id="51338"/>
    <lineage>
        <taxon>Eukaryota</taxon>
        <taxon>Metazoa</taxon>
        <taxon>Chordata</taxon>
        <taxon>Craniata</taxon>
        <taxon>Vertebrata</taxon>
        <taxon>Euteleostomi</taxon>
        <taxon>Mammalia</taxon>
        <taxon>Eutheria</taxon>
        <taxon>Euarchontoglires</taxon>
        <taxon>Glires</taxon>
        <taxon>Rodentia</taxon>
        <taxon>Castorimorpha</taxon>
        <taxon>Castoridae</taxon>
        <taxon>Castor</taxon>
    </lineage>
</organism>
<accession>A0A8C0XEN1</accession>
<evidence type="ECO:0000313" key="1">
    <source>
        <dbReference type="Ensembl" id="ENSCCNP00000024693.1"/>
    </source>
</evidence>
<name>A0A8C0XEN1_CASCN</name>